<dbReference type="Gene3D" id="3.20.20.70">
    <property type="entry name" value="Aldolase class I"/>
    <property type="match status" value="1"/>
</dbReference>
<dbReference type="PATRIC" id="fig|1590.144.peg.165"/>
<dbReference type="EMBL" id="LUXM01000018">
    <property type="protein sequence ID" value="KZU97089.1"/>
    <property type="molecule type" value="Genomic_DNA"/>
</dbReference>
<dbReference type="EMBL" id="MCOL01000001">
    <property type="protein sequence ID" value="ODO60253.1"/>
    <property type="molecule type" value="Genomic_DNA"/>
</dbReference>
<dbReference type="RefSeq" id="WP_021356743.1">
    <property type="nucleotide sequence ID" value="NZ_AP018405.1"/>
</dbReference>
<dbReference type="KEGG" id="lpb:SH83_00790"/>
<dbReference type="Pfam" id="PF16874">
    <property type="entry name" value="Glyco_hydro_36C"/>
    <property type="match status" value="1"/>
</dbReference>
<dbReference type="Pfam" id="PF16875">
    <property type="entry name" value="Glyco_hydro_36N"/>
    <property type="match status" value="1"/>
</dbReference>
<dbReference type="PANTHER" id="PTHR43053:SF3">
    <property type="entry name" value="ALPHA-GALACTOSIDASE C-RELATED"/>
    <property type="match status" value="1"/>
</dbReference>
<reference evidence="11 13" key="2">
    <citation type="submission" date="2016-08" db="EMBL/GenBank/DDBJ databases">
        <title>Genome sequencing of Lactobacillus plantarum JSA22, isolated from fermented soybean paste.</title>
        <authorList>
            <person name="Choi H.S."/>
        </authorList>
    </citation>
    <scope>NUCLEOTIDE SEQUENCE [LARGE SCALE GENOMIC DNA]</scope>
    <source>
        <strain evidence="11 13">JSA22</strain>
    </source>
</reference>
<evidence type="ECO:0000313" key="12">
    <source>
        <dbReference type="Proteomes" id="UP000076882"/>
    </source>
</evidence>
<evidence type="ECO:0000256" key="3">
    <source>
        <dbReference type="ARBA" id="ARBA00012755"/>
    </source>
</evidence>
<gene>
    <name evidence="11" type="primary">galA</name>
    <name evidence="10" type="ORF">Lp19_1065</name>
    <name evidence="11" type="ORF">LPJSA22_00186</name>
</gene>
<evidence type="ECO:0000313" key="13">
    <source>
        <dbReference type="Proteomes" id="UP000094892"/>
    </source>
</evidence>
<sequence>MPVEYDPKTGLINLHNDQISYVIQILAHRYPVHRYFGRYFSKQPYFEPMPSGSHAFANDPTERFPYSVTSLPLEYSTIGSGDYRQPAYVIKDANNQLLPILEYTGFSVNDQPINSRQLPPTVSKHTPVTTLVIHLADSVTKLQMDLNYTIFENQPLILRSTTLRHHGTTNLQVTALSSAQLDLPTDQYTALTLSGTHAHEANPSFNRLHPGLQTVRSLRGTSGPQHQPFMALAEPNTTELAGTVIGCALAWSGNFDSTVEVDQYQHSRLTIGLEPDTFEWQLKPNSSFQTPEAVLTWTNTGFNGMSQVFHDFSHQLMPSQTNIPSVLNTWETLTFAVSESKVQHLIEHAHQLGLQMLVLDDGWFVNRNGENGQLGDWYVDPIKFPNGLKPLAQQAHHHRMKFGLWVEPEMITTNSQLYQQHPDWVLQYVDRTPITARHQLVLDLSQAAVRDHLVTTLTNLVQNNQLDYFKWDMNRHLTQVGSTRLPAAQQGELYYRYVCGLYDILTRLKRACPKLIIENCSAGGGRFDFGMLPYTNQTWISDLTDPVDRATIENGFSYLFPPRIFSNHITASPNAQNGRITPFETRLQLACIGQLGLELNPKQLAPSEQQLLRGALIKYQQLKSTFIKAHFYRLPTTRHVVAWLLVTADKKQAICCYLNGLNSAVKTQHPLPLHYLDAELTYSDSSGNSYTGHQLNTMGIPLKPTNADFTSQLIYLRQS</sequence>
<keyword evidence="4 6" id="KW-0378">Hydrolase</keyword>
<dbReference type="InterPro" id="IPR038417">
    <property type="entry name" value="Alpga-gal_N_sf"/>
</dbReference>
<dbReference type="PROSITE" id="PS00512">
    <property type="entry name" value="ALPHA_GALACTOSIDASE"/>
    <property type="match status" value="1"/>
</dbReference>
<dbReference type="CDD" id="cd14791">
    <property type="entry name" value="GH36"/>
    <property type="match status" value="1"/>
</dbReference>
<dbReference type="Proteomes" id="UP000094892">
    <property type="component" value="Unassembled WGS sequence"/>
</dbReference>
<dbReference type="EC" id="3.2.1.22" evidence="3 6"/>
<keyword evidence="5 6" id="KW-0326">Glycosidase</keyword>
<dbReference type="GO" id="GO:0016052">
    <property type="term" value="P:carbohydrate catabolic process"/>
    <property type="evidence" value="ECO:0007669"/>
    <property type="project" value="InterPro"/>
</dbReference>
<dbReference type="PIRSF" id="PIRSF005536">
    <property type="entry name" value="Agal"/>
    <property type="match status" value="1"/>
</dbReference>
<feature type="active site" description="Nucleophile" evidence="7">
    <location>
        <position position="472"/>
    </location>
</feature>
<dbReference type="InterPro" id="IPR013780">
    <property type="entry name" value="Glyco_hydro_b"/>
</dbReference>
<feature type="active site" description="Proton donor" evidence="7">
    <location>
        <position position="542"/>
    </location>
</feature>
<dbReference type="PANTHER" id="PTHR43053">
    <property type="entry name" value="GLYCOSIDASE FAMILY 31"/>
    <property type="match status" value="1"/>
</dbReference>
<dbReference type="PRINTS" id="PR00743">
    <property type="entry name" value="GLHYDRLASE36"/>
</dbReference>
<dbReference type="GO" id="GO:0004557">
    <property type="term" value="F:alpha-galactosidase activity"/>
    <property type="evidence" value="ECO:0007669"/>
    <property type="project" value="UniProtKB-UniRule"/>
</dbReference>
<dbReference type="AlphaFoldDB" id="A0A151G6C6"/>
<dbReference type="Gene3D" id="2.60.40.1180">
    <property type="entry name" value="Golgi alpha-mannosidase II"/>
    <property type="match status" value="1"/>
</dbReference>
<evidence type="ECO:0000256" key="6">
    <source>
        <dbReference type="PIRNR" id="PIRNR005536"/>
    </source>
</evidence>
<evidence type="ECO:0000256" key="4">
    <source>
        <dbReference type="ARBA" id="ARBA00022801"/>
    </source>
</evidence>
<dbReference type="FunFam" id="3.20.20.70:FF:000118">
    <property type="entry name" value="Alpha-galactosidase"/>
    <property type="match status" value="1"/>
</dbReference>
<accession>A0A151G6C6</accession>
<dbReference type="GeneID" id="77216842"/>
<feature type="domain" description="Glycosyl hydrolase family 36 N-terminal" evidence="9">
    <location>
        <begin position="30"/>
        <end position="283"/>
    </location>
</feature>
<dbReference type="Proteomes" id="UP000076882">
    <property type="component" value="Unassembled WGS sequence"/>
</dbReference>
<dbReference type="InterPro" id="IPR031705">
    <property type="entry name" value="Glyco_hydro_36_C"/>
</dbReference>
<dbReference type="InterPro" id="IPR017853">
    <property type="entry name" value="GH"/>
</dbReference>
<dbReference type="InterPro" id="IPR000111">
    <property type="entry name" value="Glyco_hydro_27/36_CS"/>
</dbReference>
<evidence type="ECO:0000313" key="11">
    <source>
        <dbReference type="EMBL" id="ODO60253.1"/>
    </source>
</evidence>
<dbReference type="InterPro" id="IPR013785">
    <property type="entry name" value="Aldolase_TIM"/>
</dbReference>
<reference evidence="10 12" key="1">
    <citation type="submission" date="2016-03" db="EMBL/GenBank/DDBJ databases">
        <title>Comparative genomics of 54 Lactobacillus plantarum strains reveals genomic uncoupling from niche constraints.</title>
        <authorList>
            <person name="Martino M.E."/>
        </authorList>
    </citation>
    <scope>NUCLEOTIDE SEQUENCE [LARGE SCALE GENOMIC DNA]</scope>
    <source>
        <strain evidence="10 12">19.1</strain>
    </source>
</reference>
<comment type="catalytic activity">
    <reaction evidence="1 6">
        <text>Hydrolysis of terminal, non-reducing alpha-D-galactose residues in alpha-D-galactosides, including galactose oligosaccharides, galactomannans and galactolipids.</text>
        <dbReference type="EC" id="3.2.1.22"/>
    </reaction>
</comment>
<evidence type="ECO:0000313" key="10">
    <source>
        <dbReference type="EMBL" id="KZU97089.1"/>
    </source>
</evidence>
<evidence type="ECO:0000256" key="5">
    <source>
        <dbReference type="ARBA" id="ARBA00023295"/>
    </source>
</evidence>
<proteinExistence type="inferred from homology"/>
<dbReference type="Pfam" id="PF02065">
    <property type="entry name" value="Melibiase"/>
    <property type="match status" value="1"/>
</dbReference>
<dbReference type="InterPro" id="IPR002252">
    <property type="entry name" value="Glyco_hydro_36"/>
</dbReference>
<organism evidence="11 13">
    <name type="scientific">Lactiplantibacillus plantarum</name>
    <name type="common">Lactobacillus plantarum</name>
    <dbReference type="NCBI Taxonomy" id="1590"/>
    <lineage>
        <taxon>Bacteria</taxon>
        <taxon>Bacillati</taxon>
        <taxon>Bacillota</taxon>
        <taxon>Bacilli</taxon>
        <taxon>Lactobacillales</taxon>
        <taxon>Lactobacillaceae</taxon>
        <taxon>Lactiplantibacillus</taxon>
    </lineage>
</organism>
<evidence type="ECO:0000256" key="2">
    <source>
        <dbReference type="ARBA" id="ARBA00006202"/>
    </source>
</evidence>
<name>A0A151G6C6_LACPN</name>
<dbReference type="Gene3D" id="2.70.98.60">
    <property type="entry name" value="alpha-galactosidase from lactobacil brevis"/>
    <property type="match status" value="1"/>
</dbReference>
<dbReference type="InterPro" id="IPR031704">
    <property type="entry name" value="Glyco_hydro_36_N"/>
</dbReference>
<evidence type="ECO:0000259" key="8">
    <source>
        <dbReference type="Pfam" id="PF16874"/>
    </source>
</evidence>
<evidence type="ECO:0000256" key="1">
    <source>
        <dbReference type="ARBA" id="ARBA00001255"/>
    </source>
</evidence>
<protein>
    <recommendedName>
        <fullName evidence="3 6">Alpha-galactosidase</fullName>
        <ecNumber evidence="3 6">3.2.1.22</ecNumber>
    </recommendedName>
</protein>
<dbReference type="InterPro" id="IPR050985">
    <property type="entry name" value="Alpha-glycosidase_related"/>
</dbReference>
<evidence type="ECO:0000259" key="9">
    <source>
        <dbReference type="Pfam" id="PF16875"/>
    </source>
</evidence>
<dbReference type="SUPFAM" id="SSF51445">
    <property type="entry name" value="(Trans)glycosidases"/>
    <property type="match status" value="1"/>
</dbReference>
<comment type="caution">
    <text evidence="11">The sequence shown here is derived from an EMBL/GenBank/DDBJ whole genome shotgun (WGS) entry which is preliminary data.</text>
</comment>
<evidence type="ECO:0000256" key="7">
    <source>
        <dbReference type="PIRSR" id="PIRSR005536-1"/>
    </source>
</evidence>
<comment type="similarity">
    <text evidence="2">Belongs to the glycosyl hydrolase 36 family.</text>
</comment>
<feature type="domain" description="Glycosyl hydrolase family 36 C-terminal" evidence="8">
    <location>
        <begin position="641"/>
        <end position="716"/>
    </location>
</feature>